<dbReference type="OrthoDB" id="9815878at2"/>
<dbReference type="Proteomes" id="UP000199136">
    <property type="component" value="Unassembled WGS sequence"/>
</dbReference>
<dbReference type="Pfam" id="PF25753">
    <property type="entry name" value="SF0329"/>
    <property type="match status" value="1"/>
</dbReference>
<sequence>MPDQHWSKLRKRLENLICESLRDRVKFTVTNYRKAHDQLGRAFISVDKNEVFNMCTLTSNNALFEKEEELLDDLQLKYDVFNKEQNCSIQNKSHEIITTEGIFAQHDFFEAVEKYLNSSIEVSLQSNHIIIKILSLIDRRVGKRTLKKMADFIAQEKEIVQYFYHLRCEAEGLENI</sequence>
<evidence type="ECO:0000313" key="2">
    <source>
        <dbReference type="Proteomes" id="UP000199136"/>
    </source>
</evidence>
<proteinExistence type="predicted"/>
<dbReference type="AlphaFoldDB" id="A0A1I5WMI6"/>
<reference evidence="1 2" key="1">
    <citation type="submission" date="2016-10" db="EMBL/GenBank/DDBJ databases">
        <authorList>
            <person name="de Groot N.N."/>
        </authorList>
    </citation>
    <scope>NUCLEOTIDE SEQUENCE [LARGE SCALE GENOMIC DNA]</scope>
    <source>
        <strain evidence="1 2">DSM 20581</strain>
    </source>
</reference>
<dbReference type="STRING" id="82801.SAMN04488506_0965"/>
<keyword evidence="2" id="KW-1185">Reference proteome</keyword>
<accession>A0A1I5WMI6</accession>
<protein>
    <submittedName>
        <fullName evidence="1">Uncharacterized protein</fullName>
    </submittedName>
</protein>
<name>A0A1I5WMI6_9LACT</name>
<dbReference type="RefSeq" id="WP_092480018.1">
    <property type="nucleotide sequence ID" value="NZ_FOXW01000003.1"/>
</dbReference>
<gene>
    <name evidence="1" type="ORF">SAMN04488506_0965</name>
</gene>
<dbReference type="InterPro" id="IPR057955">
    <property type="entry name" value="SF0329-like"/>
</dbReference>
<organism evidence="1 2">
    <name type="scientific">Desemzia incerta</name>
    <dbReference type="NCBI Taxonomy" id="82801"/>
    <lineage>
        <taxon>Bacteria</taxon>
        <taxon>Bacillati</taxon>
        <taxon>Bacillota</taxon>
        <taxon>Bacilli</taxon>
        <taxon>Lactobacillales</taxon>
        <taxon>Carnobacteriaceae</taxon>
        <taxon>Desemzia</taxon>
    </lineage>
</organism>
<dbReference type="EMBL" id="FOXW01000003">
    <property type="protein sequence ID" value="SFQ20797.1"/>
    <property type="molecule type" value="Genomic_DNA"/>
</dbReference>
<evidence type="ECO:0000313" key="1">
    <source>
        <dbReference type="EMBL" id="SFQ20797.1"/>
    </source>
</evidence>